<dbReference type="Pfam" id="PF13432">
    <property type="entry name" value="TPR_16"/>
    <property type="match status" value="1"/>
</dbReference>
<evidence type="ECO:0000256" key="1">
    <source>
        <dbReference type="PROSITE-ProRule" id="PRU00339"/>
    </source>
</evidence>
<sequence length="283" mass="31434">MSKMMMKQIIVVLVFLGGYAFAKAQEKPSIDLVYENEIAKAQAYAKEGNFNLAEAAYKKAKAVNPKAADAAYNLGNLYYDHTKKYNASNNYIAAAEAATTKEEKHRIYHNQGNLLLENKEYKKAVEVYKKALRNDPTDEETRYNLALAKKEEEKQGGGGGGGGDDENDKKDDSESDDQDNKEGDKDKNSDGKNDGKENEKEGDDKKGDGEGDKDKDGKPKDGKDGDGEPKKQDQKAPQRVEGKMTPQQISQILEAMNNEEQKIRDKVNAKKAQGPAKKSEKDW</sequence>
<feature type="repeat" description="TPR" evidence="1">
    <location>
        <begin position="105"/>
        <end position="138"/>
    </location>
</feature>
<dbReference type="PANTHER" id="PTHR12558">
    <property type="entry name" value="CELL DIVISION CYCLE 16,23,27"/>
    <property type="match status" value="1"/>
</dbReference>
<dbReference type="Gene3D" id="1.25.40.10">
    <property type="entry name" value="Tetratricopeptide repeat domain"/>
    <property type="match status" value="1"/>
</dbReference>
<evidence type="ECO:0000313" key="4">
    <source>
        <dbReference type="Proteomes" id="UP000239002"/>
    </source>
</evidence>
<dbReference type="OrthoDB" id="1525165at2"/>
<dbReference type="Pfam" id="PF13414">
    <property type="entry name" value="TPR_11"/>
    <property type="match status" value="1"/>
</dbReference>
<dbReference type="EMBL" id="PTJE01000001">
    <property type="protein sequence ID" value="PPK96453.1"/>
    <property type="molecule type" value="Genomic_DNA"/>
</dbReference>
<dbReference type="InterPro" id="IPR011990">
    <property type="entry name" value="TPR-like_helical_dom_sf"/>
</dbReference>
<accession>A0A2S6IQC0</accession>
<dbReference type="PROSITE" id="PS50293">
    <property type="entry name" value="TPR_REGION"/>
    <property type="match status" value="1"/>
</dbReference>
<reference evidence="3 4" key="1">
    <citation type="submission" date="2018-02" db="EMBL/GenBank/DDBJ databases">
        <title>Genomic Encyclopedia of Archaeal and Bacterial Type Strains, Phase II (KMG-II): from individual species to whole genera.</title>
        <authorList>
            <person name="Goeker M."/>
        </authorList>
    </citation>
    <scope>NUCLEOTIDE SEQUENCE [LARGE SCALE GENOMIC DNA]</scope>
    <source>
        <strain evidence="3 4">DSM 16809</strain>
    </source>
</reference>
<feature type="compositionally biased region" description="Basic and acidic residues" evidence="2">
    <location>
        <begin position="259"/>
        <end position="268"/>
    </location>
</feature>
<feature type="region of interest" description="Disordered" evidence="2">
    <location>
        <begin position="147"/>
        <end position="283"/>
    </location>
</feature>
<dbReference type="PANTHER" id="PTHR12558:SF13">
    <property type="entry name" value="CELL DIVISION CYCLE PROTEIN 27 HOMOLOG"/>
    <property type="match status" value="1"/>
</dbReference>
<dbReference type="PROSITE" id="PS50005">
    <property type="entry name" value="TPR"/>
    <property type="match status" value="1"/>
</dbReference>
<dbReference type="SMART" id="SM00028">
    <property type="entry name" value="TPR"/>
    <property type="match status" value="3"/>
</dbReference>
<evidence type="ECO:0000313" key="3">
    <source>
        <dbReference type="EMBL" id="PPK96453.1"/>
    </source>
</evidence>
<organism evidence="3 4">
    <name type="scientific">Nonlabens xylanidelens</name>
    <dbReference type="NCBI Taxonomy" id="191564"/>
    <lineage>
        <taxon>Bacteria</taxon>
        <taxon>Pseudomonadati</taxon>
        <taxon>Bacteroidota</taxon>
        <taxon>Flavobacteriia</taxon>
        <taxon>Flavobacteriales</taxon>
        <taxon>Flavobacteriaceae</taxon>
        <taxon>Nonlabens</taxon>
    </lineage>
</organism>
<keyword evidence="4" id="KW-1185">Reference proteome</keyword>
<dbReference type="Proteomes" id="UP000239002">
    <property type="component" value="Unassembled WGS sequence"/>
</dbReference>
<keyword evidence="1" id="KW-0802">TPR repeat</keyword>
<proteinExistence type="predicted"/>
<dbReference type="InterPro" id="IPR019734">
    <property type="entry name" value="TPR_rpt"/>
</dbReference>
<name>A0A2S6IQC0_9FLAO</name>
<evidence type="ECO:0000256" key="2">
    <source>
        <dbReference type="SAM" id="MobiDB-lite"/>
    </source>
</evidence>
<comment type="caution">
    <text evidence="3">The sequence shown here is derived from an EMBL/GenBank/DDBJ whole genome shotgun (WGS) entry which is preliminary data.</text>
</comment>
<dbReference type="AlphaFoldDB" id="A0A2S6IQC0"/>
<feature type="compositionally biased region" description="Basic and acidic residues" evidence="2">
    <location>
        <begin position="167"/>
        <end position="242"/>
    </location>
</feature>
<dbReference type="SUPFAM" id="SSF48452">
    <property type="entry name" value="TPR-like"/>
    <property type="match status" value="1"/>
</dbReference>
<protein>
    <submittedName>
        <fullName evidence="3">Tetratricopeptide repeat protein</fullName>
    </submittedName>
</protein>
<dbReference type="RefSeq" id="WP_104514013.1">
    <property type="nucleotide sequence ID" value="NZ_MQVW01000022.1"/>
</dbReference>
<gene>
    <name evidence="3" type="ORF">LY01_00273</name>
</gene>